<dbReference type="Proteomes" id="UP000778951">
    <property type="component" value="Unassembled WGS sequence"/>
</dbReference>
<comment type="similarity">
    <text evidence="2 6">Belongs to the class-I pyridoxal-phosphate-dependent aminotransferase family.</text>
</comment>
<feature type="domain" description="Aminotransferase class I/classII large" evidence="7">
    <location>
        <begin position="32"/>
        <end position="386"/>
    </location>
</feature>
<dbReference type="GO" id="GO:0006520">
    <property type="term" value="P:amino acid metabolic process"/>
    <property type="evidence" value="ECO:0007669"/>
    <property type="project" value="InterPro"/>
</dbReference>
<evidence type="ECO:0000259" key="7">
    <source>
        <dbReference type="Pfam" id="PF00155"/>
    </source>
</evidence>
<dbReference type="EC" id="2.6.1.-" evidence="6"/>
<protein>
    <recommendedName>
        <fullName evidence="6">Aminotransferase</fullName>
        <ecNumber evidence="6">2.6.1.-</ecNumber>
    </recommendedName>
</protein>
<proteinExistence type="inferred from homology"/>
<dbReference type="RefSeq" id="WP_167695092.1">
    <property type="nucleotide sequence ID" value="NZ_CP118181.1"/>
</dbReference>
<keyword evidence="9" id="KW-1185">Reference proteome</keyword>
<dbReference type="InterPro" id="IPR050596">
    <property type="entry name" value="AspAT/PAT-like"/>
</dbReference>
<dbReference type="Gene3D" id="3.40.640.10">
    <property type="entry name" value="Type I PLP-dependent aspartate aminotransferase-like (Major domain)"/>
    <property type="match status" value="1"/>
</dbReference>
<accession>A0A968GE96</accession>
<dbReference type="SUPFAM" id="SSF53383">
    <property type="entry name" value="PLP-dependent transferases"/>
    <property type="match status" value="1"/>
</dbReference>
<dbReference type="Gene3D" id="3.90.1150.10">
    <property type="entry name" value="Aspartate Aminotransferase, domain 1"/>
    <property type="match status" value="1"/>
</dbReference>
<evidence type="ECO:0000256" key="5">
    <source>
        <dbReference type="ARBA" id="ARBA00022898"/>
    </source>
</evidence>
<dbReference type="NCBIfam" id="NF005744">
    <property type="entry name" value="PRK07568.1"/>
    <property type="match status" value="1"/>
</dbReference>
<evidence type="ECO:0000256" key="2">
    <source>
        <dbReference type="ARBA" id="ARBA00007441"/>
    </source>
</evidence>
<evidence type="ECO:0000256" key="6">
    <source>
        <dbReference type="RuleBase" id="RU000481"/>
    </source>
</evidence>
<evidence type="ECO:0000313" key="9">
    <source>
        <dbReference type="Proteomes" id="UP000778951"/>
    </source>
</evidence>
<dbReference type="InterPro" id="IPR015421">
    <property type="entry name" value="PyrdxlP-dep_Trfase_major"/>
</dbReference>
<keyword evidence="5" id="KW-0663">Pyridoxal phosphate</keyword>
<reference evidence="8" key="1">
    <citation type="submission" date="2020-03" db="EMBL/GenBank/DDBJ databases">
        <title>Spirochaetal bacteria isolated from arthropods constitute a novel genus Entomospira genus novum within the order Spirochaetales.</title>
        <authorList>
            <person name="Grana-Miraglia L."/>
            <person name="Sikutova S."/>
            <person name="Fingerle V."/>
            <person name="Sing A."/>
            <person name="Castillo-Ramirez S."/>
            <person name="Margos G."/>
            <person name="Rudolf I."/>
        </authorList>
    </citation>
    <scope>NUCLEOTIDE SEQUENCE</scope>
    <source>
        <strain evidence="8">BR149</strain>
    </source>
</reference>
<evidence type="ECO:0000256" key="1">
    <source>
        <dbReference type="ARBA" id="ARBA00001933"/>
    </source>
</evidence>
<dbReference type="CDD" id="cd00609">
    <property type="entry name" value="AAT_like"/>
    <property type="match status" value="1"/>
</dbReference>
<comment type="caution">
    <text evidence="8">The sequence shown here is derived from an EMBL/GenBank/DDBJ whole genome shotgun (WGS) entry which is preliminary data.</text>
</comment>
<comment type="cofactor">
    <cofactor evidence="1 6">
        <name>pyridoxal 5'-phosphate</name>
        <dbReference type="ChEBI" id="CHEBI:597326"/>
    </cofactor>
</comment>
<sequence length="397" mass="44164">MLATSKRSNAIPTSAVRQLAAYEQEATKKGVKVLHLNIGAPDLDVSSVFFQRICAIESHQLQYVPSAGVPELIQEVQTYYKNMGASFEKNEIYVTTGGSEALLYAFIALCEAGDRLLVPEPLYSNYISIAKVVEVEIDGIPTTIEEGFHLPSKEEIVRHIHPKTKAILLSNPANPTGVTYSVEEVKRIAEIAKEHHLWIIADEVYREYIYDGFATKSFSLLPEVAQQTVIIDSISKRFSACGARVGFLLTKNQELAAIFLKLCQSRLSGTTLEQIGAAALYREDMDFIRRSIPEFKERRDVMCDLLAKVPGVTLRKPEGAFYLMVGLPVEDSLDFSKWLLTEFAVDQTTVMLTPGAGFYTTPDKGKNEVRIAYVLNIESIKKAVAIIEAGLKAYNQR</sequence>
<dbReference type="InterPro" id="IPR004839">
    <property type="entry name" value="Aminotransferase_I/II_large"/>
</dbReference>
<dbReference type="PROSITE" id="PS00105">
    <property type="entry name" value="AA_TRANSFER_CLASS_1"/>
    <property type="match status" value="1"/>
</dbReference>
<dbReference type="InterPro" id="IPR015422">
    <property type="entry name" value="PyrdxlP-dep_Trfase_small"/>
</dbReference>
<dbReference type="InterPro" id="IPR015424">
    <property type="entry name" value="PyrdxlP-dep_Trfase"/>
</dbReference>
<dbReference type="InterPro" id="IPR004838">
    <property type="entry name" value="NHTrfase_class1_PyrdxlP-BS"/>
</dbReference>
<name>A0A968GE96_9SPIO</name>
<dbReference type="AlphaFoldDB" id="A0A968GE96"/>
<dbReference type="PANTHER" id="PTHR46383">
    <property type="entry name" value="ASPARTATE AMINOTRANSFERASE"/>
    <property type="match status" value="1"/>
</dbReference>
<evidence type="ECO:0000313" key="8">
    <source>
        <dbReference type="EMBL" id="NIZ68981.1"/>
    </source>
</evidence>
<organism evidence="8 9">
    <name type="scientific">Entomospira culicis</name>
    <dbReference type="NCBI Taxonomy" id="2719989"/>
    <lineage>
        <taxon>Bacteria</taxon>
        <taxon>Pseudomonadati</taxon>
        <taxon>Spirochaetota</taxon>
        <taxon>Spirochaetia</taxon>
        <taxon>Spirochaetales</taxon>
        <taxon>Spirochaetaceae</taxon>
        <taxon>Entomospira</taxon>
    </lineage>
</organism>
<dbReference type="EMBL" id="JAATLM010000001">
    <property type="protein sequence ID" value="NIZ68981.1"/>
    <property type="molecule type" value="Genomic_DNA"/>
</dbReference>
<keyword evidence="3 6" id="KW-0032">Aminotransferase</keyword>
<gene>
    <name evidence="8" type="ORF">HCT48_01955</name>
</gene>
<evidence type="ECO:0000256" key="3">
    <source>
        <dbReference type="ARBA" id="ARBA00022576"/>
    </source>
</evidence>
<dbReference type="GO" id="GO:0008483">
    <property type="term" value="F:transaminase activity"/>
    <property type="evidence" value="ECO:0007669"/>
    <property type="project" value="UniProtKB-KW"/>
</dbReference>
<dbReference type="Pfam" id="PF00155">
    <property type="entry name" value="Aminotran_1_2"/>
    <property type="match status" value="1"/>
</dbReference>
<evidence type="ECO:0000256" key="4">
    <source>
        <dbReference type="ARBA" id="ARBA00022679"/>
    </source>
</evidence>
<keyword evidence="4 6" id="KW-0808">Transferase</keyword>
<dbReference type="GO" id="GO:0030170">
    <property type="term" value="F:pyridoxal phosphate binding"/>
    <property type="evidence" value="ECO:0007669"/>
    <property type="project" value="InterPro"/>
</dbReference>